<dbReference type="EMBL" id="AXZF01000202">
    <property type="protein sequence ID" value="ERT63186.1"/>
    <property type="molecule type" value="Genomic_DNA"/>
</dbReference>
<feature type="domain" description="LD-carboxypeptidase N-terminal" evidence="4">
    <location>
        <begin position="6"/>
        <end position="127"/>
    </location>
</feature>
<protein>
    <recommendedName>
        <fullName evidence="8">LD-carboxypeptidase</fullName>
    </recommendedName>
</protein>
<feature type="active site" description="Nucleophile" evidence="3">
    <location>
        <position position="107"/>
    </location>
</feature>
<evidence type="ECO:0008006" key="8">
    <source>
        <dbReference type="Google" id="ProtNLM"/>
    </source>
</evidence>
<evidence type="ECO:0000313" key="6">
    <source>
        <dbReference type="EMBL" id="ERT63186.1"/>
    </source>
</evidence>
<proteinExistence type="inferred from homology"/>
<dbReference type="InterPro" id="IPR040921">
    <property type="entry name" value="Peptidase_S66C"/>
</dbReference>
<dbReference type="GO" id="GO:0016787">
    <property type="term" value="F:hydrolase activity"/>
    <property type="evidence" value="ECO:0007669"/>
    <property type="project" value="UniProtKB-KW"/>
</dbReference>
<dbReference type="PATRIC" id="fig|1319815.3.peg.2800"/>
<dbReference type="InterPro" id="IPR029062">
    <property type="entry name" value="Class_I_gatase-like"/>
</dbReference>
<feature type="active site" description="Charge relay system" evidence="3">
    <location>
        <position position="297"/>
    </location>
</feature>
<evidence type="ECO:0000256" key="3">
    <source>
        <dbReference type="PIRSR" id="PIRSR028757-1"/>
    </source>
</evidence>
<dbReference type="InterPro" id="IPR027461">
    <property type="entry name" value="Carboxypeptidase_A_C_sf"/>
</dbReference>
<organism evidence="6 7">
    <name type="scientific">Cetobacterium somerae ATCC BAA-474</name>
    <dbReference type="NCBI Taxonomy" id="1319815"/>
    <lineage>
        <taxon>Bacteria</taxon>
        <taxon>Fusobacteriati</taxon>
        <taxon>Fusobacteriota</taxon>
        <taxon>Fusobacteriia</taxon>
        <taxon>Fusobacteriales</taxon>
        <taxon>Fusobacteriaceae</taxon>
        <taxon>Cetobacterium</taxon>
    </lineage>
</organism>
<evidence type="ECO:0000259" key="5">
    <source>
        <dbReference type="Pfam" id="PF17676"/>
    </source>
</evidence>
<dbReference type="Gene3D" id="3.50.30.60">
    <property type="entry name" value="LD-carboxypeptidase A C-terminal domain-like"/>
    <property type="match status" value="1"/>
</dbReference>
<keyword evidence="2" id="KW-0378">Hydrolase</keyword>
<dbReference type="Proteomes" id="UP000017081">
    <property type="component" value="Unassembled WGS sequence"/>
</dbReference>
<dbReference type="SUPFAM" id="SSF52317">
    <property type="entry name" value="Class I glutamine amidotransferase-like"/>
    <property type="match status" value="1"/>
</dbReference>
<dbReference type="Pfam" id="PF17676">
    <property type="entry name" value="Peptidase_S66C"/>
    <property type="match status" value="1"/>
</dbReference>
<dbReference type="AlphaFoldDB" id="U7UV77"/>
<comment type="similarity">
    <text evidence="1">Belongs to the peptidase S66 family.</text>
</comment>
<keyword evidence="7" id="KW-1185">Reference proteome</keyword>
<dbReference type="HOGENOM" id="CLU_034346_3_1_0"/>
<dbReference type="Pfam" id="PF02016">
    <property type="entry name" value="Peptidase_S66"/>
    <property type="match status" value="1"/>
</dbReference>
<dbReference type="STRING" id="1319815.HMPREF0202_02956"/>
<dbReference type="Gene3D" id="3.40.50.10740">
    <property type="entry name" value="Class I glutamine amidotransferase-like"/>
    <property type="match status" value="1"/>
</dbReference>
<dbReference type="RefSeq" id="WP_023052473.1">
    <property type="nucleotide sequence ID" value="NZ_CP173060.2"/>
</dbReference>
<evidence type="ECO:0000256" key="1">
    <source>
        <dbReference type="ARBA" id="ARBA00010233"/>
    </source>
</evidence>
<dbReference type="InterPro" id="IPR027478">
    <property type="entry name" value="LdcA_N"/>
</dbReference>
<accession>U7UV77</accession>
<dbReference type="InterPro" id="IPR003507">
    <property type="entry name" value="S66_fam"/>
</dbReference>
<reference evidence="6 7" key="1">
    <citation type="submission" date="2013-08" db="EMBL/GenBank/DDBJ databases">
        <authorList>
            <person name="Weinstock G."/>
            <person name="Sodergren E."/>
            <person name="Wylie T."/>
            <person name="Fulton L."/>
            <person name="Fulton R."/>
            <person name="Fronick C."/>
            <person name="O'Laughlin M."/>
            <person name="Godfrey J."/>
            <person name="Miner T."/>
            <person name="Herter B."/>
            <person name="Appelbaum E."/>
            <person name="Cordes M."/>
            <person name="Lek S."/>
            <person name="Wollam A."/>
            <person name="Pepin K.H."/>
            <person name="Palsikar V.B."/>
            <person name="Mitreva M."/>
            <person name="Wilson R.K."/>
        </authorList>
    </citation>
    <scope>NUCLEOTIDE SEQUENCE [LARGE SCALE GENOMIC DNA]</scope>
    <source>
        <strain evidence="6 7">ATCC BAA-474</strain>
    </source>
</reference>
<gene>
    <name evidence="6" type="ORF">HMPREF0202_02956</name>
</gene>
<dbReference type="PIRSF" id="PIRSF028757">
    <property type="entry name" value="LD-carboxypeptidase"/>
    <property type="match status" value="1"/>
</dbReference>
<sequence>MKKMTIGIFAPSSPAHILFASKYKYAKSRLLELGFNVKEGNLIQNKNFQGYRTASGKERANELMNLILDEDIDILMPVIGGYNSASLLPYLDFDKIKNTKKILCGYSDITALQMAFLEKTNFSIIYGASLIPTFGEYHSKNIFGESSFFQALIEKSYDLIPPEKWSNQLLNALTEEWKNERLYEKNDGWKILNEGEGRGRVIVANIETFVTLFGSDFIPDLKNCILVLEDEDATITLEERSLNALKLYKIFDNLKGLIFSKPEIYNNKNSGLKYEELIDEIVGKRDYPIIYNFDCGHTIPSICIPQNGIMNLVAKNGEIKIKIEK</sequence>
<dbReference type="SUPFAM" id="SSF141986">
    <property type="entry name" value="LD-carboxypeptidase A C-terminal domain-like"/>
    <property type="match status" value="1"/>
</dbReference>
<dbReference type="PANTHER" id="PTHR30237:SF5">
    <property type="entry name" value="CARBOXYPEPTIDASE VC_A0337-RELATED"/>
    <property type="match status" value="1"/>
</dbReference>
<feature type="active site" description="Charge relay system" evidence="3">
    <location>
        <position position="229"/>
    </location>
</feature>
<evidence type="ECO:0000259" key="4">
    <source>
        <dbReference type="Pfam" id="PF02016"/>
    </source>
</evidence>
<name>U7UV77_9FUSO</name>
<evidence type="ECO:0000313" key="7">
    <source>
        <dbReference type="Proteomes" id="UP000017081"/>
    </source>
</evidence>
<dbReference type="InterPro" id="IPR040449">
    <property type="entry name" value="Peptidase_S66_N"/>
</dbReference>
<dbReference type="eggNOG" id="COG1619">
    <property type="taxonomic scope" value="Bacteria"/>
</dbReference>
<dbReference type="CDD" id="cd07062">
    <property type="entry name" value="Peptidase_S66_mccF_like"/>
    <property type="match status" value="1"/>
</dbReference>
<feature type="domain" description="LD-carboxypeptidase C-terminal" evidence="5">
    <location>
        <begin position="198"/>
        <end position="308"/>
    </location>
</feature>
<evidence type="ECO:0000256" key="2">
    <source>
        <dbReference type="ARBA" id="ARBA00022801"/>
    </source>
</evidence>
<dbReference type="PANTHER" id="PTHR30237">
    <property type="entry name" value="MURAMOYLTETRAPEPTIDE CARBOXYPEPTIDASE"/>
    <property type="match status" value="1"/>
</dbReference>
<comment type="caution">
    <text evidence="6">The sequence shown here is derived from an EMBL/GenBank/DDBJ whole genome shotgun (WGS) entry which is preliminary data.</text>
</comment>